<gene>
    <name evidence="2" type="ORF">QO014_004248</name>
</gene>
<keyword evidence="3" id="KW-1185">Reference proteome</keyword>
<reference evidence="2 3" key="1">
    <citation type="submission" date="2023-07" db="EMBL/GenBank/DDBJ databases">
        <title>Genomic Encyclopedia of Type Strains, Phase IV (KMG-IV): sequencing the most valuable type-strain genomes for metagenomic binning, comparative biology and taxonomic classification.</title>
        <authorList>
            <person name="Goeker M."/>
        </authorList>
    </citation>
    <scope>NUCLEOTIDE SEQUENCE [LARGE SCALE GENOMIC DNA]</scope>
    <source>
        <strain evidence="2 3">B6-8</strain>
    </source>
</reference>
<organism evidence="2 3">
    <name type="scientific">Kaistia dalseonensis</name>
    <dbReference type="NCBI Taxonomy" id="410840"/>
    <lineage>
        <taxon>Bacteria</taxon>
        <taxon>Pseudomonadati</taxon>
        <taxon>Pseudomonadota</taxon>
        <taxon>Alphaproteobacteria</taxon>
        <taxon>Hyphomicrobiales</taxon>
        <taxon>Kaistiaceae</taxon>
        <taxon>Kaistia</taxon>
    </lineage>
</organism>
<protein>
    <submittedName>
        <fullName evidence="2">Uncharacterized protein</fullName>
    </submittedName>
</protein>
<dbReference type="EMBL" id="JAUSVO010000006">
    <property type="protein sequence ID" value="MDQ0439842.1"/>
    <property type="molecule type" value="Genomic_DNA"/>
</dbReference>
<evidence type="ECO:0000256" key="1">
    <source>
        <dbReference type="SAM" id="MobiDB-lite"/>
    </source>
</evidence>
<evidence type="ECO:0000313" key="3">
    <source>
        <dbReference type="Proteomes" id="UP001241603"/>
    </source>
</evidence>
<sequence>MSIESILNTIVPGRAKREAKKETERKLDKELTDSFPGSDTPAAVQPGSGITGADVKALHPSPSQIEKGIKPN</sequence>
<proteinExistence type="predicted"/>
<evidence type="ECO:0000313" key="2">
    <source>
        <dbReference type="EMBL" id="MDQ0439842.1"/>
    </source>
</evidence>
<dbReference type="RefSeq" id="WP_266350725.1">
    <property type="nucleotide sequence ID" value="NZ_JAPKNG010000006.1"/>
</dbReference>
<comment type="caution">
    <text evidence="2">The sequence shown here is derived from an EMBL/GenBank/DDBJ whole genome shotgun (WGS) entry which is preliminary data.</text>
</comment>
<name>A0ABU0HD17_9HYPH</name>
<accession>A0ABU0HD17</accession>
<feature type="region of interest" description="Disordered" evidence="1">
    <location>
        <begin position="14"/>
        <end position="72"/>
    </location>
</feature>
<dbReference type="Proteomes" id="UP001241603">
    <property type="component" value="Unassembled WGS sequence"/>
</dbReference>
<feature type="compositionally biased region" description="Basic and acidic residues" evidence="1">
    <location>
        <begin position="15"/>
        <end position="32"/>
    </location>
</feature>